<dbReference type="PANTHER" id="PTHR16736">
    <property type="entry name" value="CORTEXIN-1-RELATED"/>
    <property type="match status" value="1"/>
</dbReference>
<feature type="transmembrane region" description="Helical" evidence="5">
    <location>
        <begin position="44"/>
        <end position="62"/>
    </location>
</feature>
<accession>A0ABC9XUX6</accession>
<proteinExistence type="predicted"/>
<dbReference type="Proteomes" id="UP001623348">
    <property type="component" value="Unassembled WGS sequence"/>
</dbReference>
<evidence type="ECO:0000256" key="3">
    <source>
        <dbReference type="ARBA" id="ARBA00022989"/>
    </source>
</evidence>
<evidence type="ECO:0000313" key="7">
    <source>
        <dbReference type="Proteomes" id="UP001623348"/>
    </source>
</evidence>
<dbReference type="AlphaFoldDB" id="A0ABC9XUX6"/>
<organism evidence="6 7">
    <name type="scientific">Grus japonensis</name>
    <name type="common">Japanese crane</name>
    <name type="synonym">Red-crowned crane</name>
    <dbReference type="NCBI Taxonomy" id="30415"/>
    <lineage>
        <taxon>Eukaryota</taxon>
        <taxon>Metazoa</taxon>
        <taxon>Chordata</taxon>
        <taxon>Craniata</taxon>
        <taxon>Vertebrata</taxon>
        <taxon>Euteleostomi</taxon>
        <taxon>Archelosauria</taxon>
        <taxon>Archosauria</taxon>
        <taxon>Dinosauria</taxon>
        <taxon>Saurischia</taxon>
        <taxon>Theropoda</taxon>
        <taxon>Coelurosauria</taxon>
        <taxon>Aves</taxon>
        <taxon>Neognathae</taxon>
        <taxon>Neoaves</taxon>
        <taxon>Gruiformes</taxon>
        <taxon>Gruidae</taxon>
        <taxon>Grus</taxon>
    </lineage>
</organism>
<dbReference type="GO" id="GO:0016020">
    <property type="term" value="C:membrane"/>
    <property type="evidence" value="ECO:0007669"/>
    <property type="project" value="UniProtKB-SubCell"/>
</dbReference>
<name>A0ABC9XUX6_GRUJA</name>
<keyword evidence="2 5" id="KW-0812">Transmembrane</keyword>
<evidence type="ECO:0000313" key="6">
    <source>
        <dbReference type="EMBL" id="GAB0201084.1"/>
    </source>
</evidence>
<dbReference type="Pfam" id="PF11057">
    <property type="entry name" value="Cortexin"/>
    <property type="match status" value="1"/>
</dbReference>
<keyword evidence="4 5" id="KW-0472">Membrane</keyword>
<protein>
    <submittedName>
        <fullName evidence="6">Cortexin domain-containing 1-like</fullName>
    </submittedName>
</protein>
<reference evidence="6 7" key="1">
    <citation type="submission" date="2024-06" db="EMBL/GenBank/DDBJ databases">
        <title>The draft genome of Grus japonensis, version 3.</title>
        <authorList>
            <person name="Nabeshima K."/>
            <person name="Suzuki S."/>
            <person name="Onuma M."/>
        </authorList>
    </citation>
    <scope>NUCLEOTIDE SEQUENCE [LARGE SCALE GENOMIC DNA]</scope>
    <source>
        <strain evidence="6 7">451A</strain>
    </source>
</reference>
<evidence type="ECO:0000256" key="4">
    <source>
        <dbReference type="ARBA" id="ARBA00023136"/>
    </source>
</evidence>
<evidence type="ECO:0000256" key="1">
    <source>
        <dbReference type="ARBA" id="ARBA00004167"/>
    </source>
</evidence>
<dbReference type="InterPro" id="IPR020066">
    <property type="entry name" value="Cortexin"/>
</dbReference>
<sequence length="86" mass="9274">MRRLGREGKLEGVAGDVTGSRALGLSATRMENATALPAVDVDKGFAVAFVVLMCLFLLAMMVRCAKLIVDPYSAIPTSTWEEEQIN</sequence>
<comment type="caution">
    <text evidence="6">The sequence shown here is derived from an EMBL/GenBank/DDBJ whole genome shotgun (WGS) entry which is preliminary data.</text>
</comment>
<dbReference type="PANTHER" id="PTHR16736:SF6">
    <property type="entry name" value="CORTEXIN DOMAIN CONTAINING 2"/>
    <property type="match status" value="1"/>
</dbReference>
<evidence type="ECO:0000256" key="5">
    <source>
        <dbReference type="SAM" id="Phobius"/>
    </source>
</evidence>
<keyword evidence="3 5" id="KW-1133">Transmembrane helix</keyword>
<gene>
    <name evidence="6" type="ORF">GRJ2_002573900</name>
</gene>
<dbReference type="EMBL" id="BAAFJT010000029">
    <property type="protein sequence ID" value="GAB0201084.1"/>
    <property type="molecule type" value="Genomic_DNA"/>
</dbReference>
<comment type="subcellular location">
    <subcellularLocation>
        <location evidence="1">Membrane</location>
        <topology evidence="1">Single-pass membrane protein</topology>
    </subcellularLocation>
</comment>
<evidence type="ECO:0000256" key="2">
    <source>
        <dbReference type="ARBA" id="ARBA00022692"/>
    </source>
</evidence>
<keyword evidence="7" id="KW-1185">Reference proteome</keyword>